<sequence>MLFPHQIPVVEPLSTLISIIKISSLNQSSISYKDFLLIGILSFYFIDVSLSNRLPLSRSSLHHLDFKTFLWLSLTGIILYQTVYYTI</sequence>
<feature type="transmembrane region" description="Helical" evidence="1">
    <location>
        <begin position="35"/>
        <end position="56"/>
    </location>
</feature>
<name>A0A653SUF1_BACAB</name>
<reference evidence="2 3" key="1">
    <citation type="submission" date="2019-10" db="EMBL/GenBank/DDBJ databases">
        <authorList>
            <person name="Karimi E."/>
        </authorList>
    </citation>
    <scope>NUCLEOTIDE SEQUENCE [LARGE SCALE GENOMIC DNA]</scope>
    <source>
        <strain evidence="2">Bacillus sp. 348</strain>
    </source>
</reference>
<dbReference type="EMBL" id="CABWLH010000009">
    <property type="protein sequence ID" value="VXB68624.1"/>
    <property type="molecule type" value="Genomic_DNA"/>
</dbReference>
<evidence type="ECO:0000313" key="2">
    <source>
        <dbReference type="EMBL" id="VXB68624.1"/>
    </source>
</evidence>
<proteinExistence type="predicted"/>
<evidence type="ECO:0000313" key="3">
    <source>
        <dbReference type="Proteomes" id="UP000433089"/>
    </source>
</evidence>
<gene>
    <name evidence="2" type="ORF">BACI348_41309</name>
</gene>
<keyword evidence="1" id="KW-0472">Membrane</keyword>
<accession>A0A653SUF1</accession>
<keyword evidence="1" id="KW-0812">Transmembrane</keyword>
<keyword evidence="1" id="KW-1133">Transmembrane helix</keyword>
<dbReference type="Proteomes" id="UP000433089">
    <property type="component" value="Unassembled WGS sequence"/>
</dbReference>
<organism evidence="2 3">
    <name type="scientific">Bacillus altitudinis</name>
    <dbReference type="NCBI Taxonomy" id="293387"/>
    <lineage>
        <taxon>Bacteria</taxon>
        <taxon>Bacillati</taxon>
        <taxon>Bacillota</taxon>
        <taxon>Bacilli</taxon>
        <taxon>Bacillales</taxon>
        <taxon>Bacillaceae</taxon>
        <taxon>Bacillus</taxon>
    </lineage>
</organism>
<dbReference type="AlphaFoldDB" id="A0A653SUF1"/>
<protein>
    <submittedName>
        <fullName evidence="2">Uncharacterized protein</fullName>
    </submittedName>
</protein>
<evidence type="ECO:0000256" key="1">
    <source>
        <dbReference type="SAM" id="Phobius"/>
    </source>
</evidence>
<feature type="transmembrane region" description="Helical" evidence="1">
    <location>
        <begin position="68"/>
        <end position="86"/>
    </location>
</feature>